<dbReference type="EMBL" id="JARBDR010000918">
    <property type="protein sequence ID" value="KAJ8301992.1"/>
    <property type="molecule type" value="Genomic_DNA"/>
</dbReference>
<evidence type="ECO:0000259" key="2">
    <source>
        <dbReference type="PROSITE" id="PS50940"/>
    </source>
</evidence>
<reference evidence="3 4" key="1">
    <citation type="submission" date="2022-12" db="EMBL/GenBank/DDBJ databases">
        <title>Chromosome-level genome of Tegillarca granosa.</title>
        <authorList>
            <person name="Kim J."/>
        </authorList>
    </citation>
    <scope>NUCLEOTIDE SEQUENCE [LARGE SCALE GENOMIC DNA]</scope>
    <source>
        <strain evidence="3">Teg-2019</strain>
        <tissue evidence="3">Adductor muscle</tissue>
    </source>
</reference>
<accession>A0ABQ9EEL8</accession>
<evidence type="ECO:0000313" key="3">
    <source>
        <dbReference type="EMBL" id="KAJ8301992.1"/>
    </source>
</evidence>
<dbReference type="PROSITE" id="PS50940">
    <property type="entry name" value="CHIT_BIND_II"/>
    <property type="match status" value="2"/>
</dbReference>
<keyword evidence="1" id="KW-0732">Signal</keyword>
<feature type="domain" description="Chitin-binding type-2" evidence="2">
    <location>
        <begin position="87"/>
        <end position="149"/>
    </location>
</feature>
<dbReference type="Pfam" id="PF01607">
    <property type="entry name" value="CBM_14"/>
    <property type="match status" value="1"/>
</dbReference>
<dbReference type="Proteomes" id="UP001217089">
    <property type="component" value="Unassembled WGS sequence"/>
</dbReference>
<dbReference type="InterPro" id="IPR002557">
    <property type="entry name" value="Chitin-bd_dom"/>
</dbReference>
<dbReference type="SUPFAM" id="SSF57625">
    <property type="entry name" value="Invertebrate chitin-binding proteins"/>
    <property type="match status" value="2"/>
</dbReference>
<feature type="chain" id="PRO_5045829404" description="Chitin-binding type-2 domain-containing protein" evidence="1">
    <location>
        <begin position="22"/>
        <end position="217"/>
    </location>
</feature>
<proteinExistence type="predicted"/>
<evidence type="ECO:0000313" key="4">
    <source>
        <dbReference type="Proteomes" id="UP001217089"/>
    </source>
</evidence>
<evidence type="ECO:0000256" key="1">
    <source>
        <dbReference type="SAM" id="SignalP"/>
    </source>
</evidence>
<dbReference type="SMART" id="SM00494">
    <property type="entry name" value="ChtBD2"/>
    <property type="match status" value="2"/>
</dbReference>
<feature type="domain" description="Chitin-binding type-2" evidence="2">
    <location>
        <begin position="24"/>
        <end position="83"/>
    </location>
</feature>
<dbReference type="Gene3D" id="2.170.140.10">
    <property type="entry name" value="Chitin binding domain"/>
    <property type="match status" value="1"/>
</dbReference>
<dbReference type="InterPro" id="IPR036508">
    <property type="entry name" value="Chitin-bd_dom_sf"/>
</dbReference>
<name>A0ABQ9EEL8_TEGGR</name>
<sequence>MNQGYLFAFVSCLSLACFTLAYEKSICDEVRGLKWKSDSANCSVIYLCFNNRAFKYTCPDDYVTDEEGKTCVPKGSADDKCKQENRPGLCSVGSDLRIPDKDNCARFYACPNNASRNSAEMELKECPFPLLYDEDLKMCGYPDAVKCGSRYEPKDACNVRYPSCKGLPDGLNPWVGREETPYYAVCKRERVMYHGKCSQSVNTQIFNRRTRMCVELR</sequence>
<keyword evidence="4" id="KW-1185">Reference proteome</keyword>
<gene>
    <name evidence="3" type="ORF">KUTeg_020979</name>
</gene>
<feature type="signal peptide" evidence="1">
    <location>
        <begin position="1"/>
        <end position="21"/>
    </location>
</feature>
<comment type="caution">
    <text evidence="3">The sequence shown here is derived from an EMBL/GenBank/DDBJ whole genome shotgun (WGS) entry which is preliminary data.</text>
</comment>
<protein>
    <recommendedName>
        <fullName evidence="2">Chitin-binding type-2 domain-containing protein</fullName>
    </recommendedName>
</protein>
<organism evidence="3 4">
    <name type="scientific">Tegillarca granosa</name>
    <name type="common">Malaysian cockle</name>
    <name type="synonym">Anadara granosa</name>
    <dbReference type="NCBI Taxonomy" id="220873"/>
    <lineage>
        <taxon>Eukaryota</taxon>
        <taxon>Metazoa</taxon>
        <taxon>Spiralia</taxon>
        <taxon>Lophotrochozoa</taxon>
        <taxon>Mollusca</taxon>
        <taxon>Bivalvia</taxon>
        <taxon>Autobranchia</taxon>
        <taxon>Pteriomorphia</taxon>
        <taxon>Arcoida</taxon>
        <taxon>Arcoidea</taxon>
        <taxon>Arcidae</taxon>
        <taxon>Tegillarca</taxon>
    </lineage>
</organism>